<dbReference type="PANTHER" id="PTHR34861:SF11">
    <property type="entry name" value="CYCLASE"/>
    <property type="match status" value="1"/>
</dbReference>
<evidence type="ECO:0000313" key="1">
    <source>
        <dbReference type="EMBL" id="KAJ4253979.1"/>
    </source>
</evidence>
<comment type="caution">
    <text evidence="1">The sequence shown here is derived from an EMBL/GenBank/DDBJ whole genome shotgun (WGS) entry which is preliminary data.</text>
</comment>
<dbReference type="SUPFAM" id="SSF102198">
    <property type="entry name" value="Putative cyclase"/>
    <property type="match status" value="1"/>
</dbReference>
<organism evidence="1 2">
    <name type="scientific">Fusarium torreyae</name>
    <dbReference type="NCBI Taxonomy" id="1237075"/>
    <lineage>
        <taxon>Eukaryota</taxon>
        <taxon>Fungi</taxon>
        <taxon>Dikarya</taxon>
        <taxon>Ascomycota</taxon>
        <taxon>Pezizomycotina</taxon>
        <taxon>Sordariomycetes</taxon>
        <taxon>Hypocreomycetidae</taxon>
        <taxon>Hypocreales</taxon>
        <taxon>Nectriaceae</taxon>
        <taxon>Fusarium</taxon>
    </lineage>
</organism>
<dbReference type="GO" id="GO:0004061">
    <property type="term" value="F:arylformamidase activity"/>
    <property type="evidence" value="ECO:0007669"/>
    <property type="project" value="InterPro"/>
</dbReference>
<evidence type="ECO:0000313" key="2">
    <source>
        <dbReference type="Proteomes" id="UP001152049"/>
    </source>
</evidence>
<dbReference type="GO" id="GO:0019441">
    <property type="term" value="P:L-tryptophan catabolic process to kynurenine"/>
    <property type="evidence" value="ECO:0007669"/>
    <property type="project" value="InterPro"/>
</dbReference>
<gene>
    <name evidence="1" type="ORF">NW762_010380</name>
</gene>
<name>A0A9W8VDL0_9HYPO</name>
<reference evidence="1" key="1">
    <citation type="submission" date="2022-09" db="EMBL/GenBank/DDBJ databases">
        <title>Fusarium specimens isolated from Avocado Roots.</title>
        <authorList>
            <person name="Stajich J."/>
            <person name="Roper C."/>
            <person name="Heimlech-Rivalta G."/>
        </authorList>
    </citation>
    <scope>NUCLEOTIDE SEQUENCE</scope>
    <source>
        <strain evidence="1">CF00136</strain>
    </source>
</reference>
<dbReference type="OrthoDB" id="5396at2759"/>
<protein>
    <recommendedName>
        <fullName evidence="3">Cyclase</fullName>
    </recommendedName>
</protein>
<dbReference type="InterPro" id="IPR037175">
    <property type="entry name" value="KFase_sf"/>
</dbReference>
<dbReference type="Gene3D" id="3.50.30.50">
    <property type="entry name" value="Putative cyclase"/>
    <property type="match status" value="1"/>
</dbReference>
<dbReference type="AlphaFoldDB" id="A0A9W8VDL0"/>
<proteinExistence type="predicted"/>
<sequence>MSHIHAIIAEHKLQFRQGDILFIRVGFTAHYNQLSPQEQQNVPVREPGGLLGLEATKDSLRWIWETGFSAIASDAAGFERGPATGPYNDPDVSIHQWALAGWGLPIGELFDLEELAEKCAERKHWAFFLTSVPLKVPGGVASPGNAVAVL</sequence>
<dbReference type="Proteomes" id="UP001152049">
    <property type="component" value="Unassembled WGS sequence"/>
</dbReference>
<accession>A0A9W8VDL0</accession>
<dbReference type="PANTHER" id="PTHR34861">
    <property type="match status" value="1"/>
</dbReference>
<dbReference type="EMBL" id="JAOQAZ010000023">
    <property type="protein sequence ID" value="KAJ4253979.1"/>
    <property type="molecule type" value="Genomic_DNA"/>
</dbReference>
<evidence type="ECO:0008006" key="3">
    <source>
        <dbReference type="Google" id="ProtNLM"/>
    </source>
</evidence>
<keyword evidence="2" id="KW-1185">Reference proteome</keyword>